<evidence type="ECO:0000313" key="1">
    <source>
        <dbReference type="EMBL" id="JAP92528.1"/>
    </source>
</evidence>
<protein>
    <submittedName>
        <fullName evidence="1">Uncharacterized protein</fullName>
    </submittedName>
</protein>
<gene>
    <name evidence="1" type="ORF">TPC1_15498</name>
</gene>
<organism evidence="1">
    <name type="scientific">Trepomonas sp. PC1</name>
    <dbReference type="NCBI Taxonomy" id="1076344"/>
    <lineage>
        <taxon>Eukaryota</taxon>
        <taxon>Metamonada</taxon>
        <taxon>Diplomonadida</taxon>
        <taxon>Hexamitidae</taxon>
        <taxon>Hexamitinae</taxon>
        <taxon>Trepomonas</taxon>
    </lineage>
</organism>
<sequence>MNFKHNFVQLVYEQLTALSSDVQPTARSVFDAMNSLSIKDKRGIWVKMAKRVDCEAKEILNFYHNSFVKQFFTSPLPFKEDLEHLISNSSYQTDEIFKKFVELHPNEQFNQRLTKQFISILMLRMNIHKPDKKQQKAEKKEKQPELDLDNFIKQLNVVAGSRTPSTDVKESKTPEIDFIKELQMLL</sequence>
<reference evidence="1" key="1">
    <citation type="submission" date="2015-07" db="EMBL/GenBank/DDBJ databases">
        <title>Adaptation to a free-living lifestyle via gene acquisitions in the diplomonad Trepomonas sp. PC1.</title>
        <authorList>
            <person name="Xu F."/>
            <person name="Jerlstrom-Hultqvist J."/>
            <person name="Kolisko M."/>
            <person name="Simpson A.G.B."/>
            <person name="Roger A.J."/>
            <person name="Svard S.G."/>
            <person name="Andersson J.O."/>
        </authorList>
    </citation>
    <scope>NUCLEOTIDE SEQUENCE</scope>
    <source>
        <strain evidence="1">PC1</strain>
    </source>
</reference>
<proteinExistence type="predicted"/>
<dbReference type="EMBL" id="GDID01004078">
    <property type="protein sequence ID" value="JAP92528.1"/>
    <property type="molecule type" value="Transcribed_RNA"/>
</dbReference>
<accession>A0A146K831</accession>
<dbReference type="AlphaFoldDB" id="A0A146K831"/>
<name>A0A146K831_9EUKA</name>